<organism evidence="2 3">
    <name type="scientific">Actinacidiphila epipremni</name>
    <dbReference type="NCBI Taxonomy" id="2053013"/>
    <lineage>
        <taxon>Bacteria</taxon>
        <taxon>Bacillati</taxon>
        <taxon>Actinomycetota</taxon>
        <taxon>Actinomycetes</taxon>
        <taxon>Kitasatosporales</taxon>
        <taxon>Streptomycetaceae</taxon>
        <taxon>Actinacidiphila</taxon>
    </lineage>
</organism>
<feature type="domain" description="DUF427" evidence="1">
    <location>
        <begin position="146"/>
        <end position="239"/>
    </location>
</feature>
<dbReference type="Proteomes" id="UP000734511">
    <property type="component" value="Unassembled WGS sequence"/>
</dbReference>
<evidence type="ECO:0000313" key="3">
    <source>
        <dbReference type="Proteomes" id="UP000734511"/>
    </source>
</evidence>
<protein>
    <submittedName>
        <fullName evidence="2">DUF427 domain-containing protein</fullName>
    </submittedName>
</protein>
<proteinExistence type="predicted"/>
<comment type="caution">
    <text evidence="2">The sequence shown here is derived from an EMBL/GenBank/DDBJ whole genome shotgun (WGS) entry which is preliminary data.</text>
</comment>
<dbReference type="Pfam" id="PF04248">
    <property type="entry name" value="NTP_transf_9"/>
    <property type="match status" value="1"/>
</dbReference>
<name>A0ABX0ZV77_9ACTN</name>
<dbReference type="InterPro" id="IPR038694">
    <property type="entry name" value="DUF427_sf"/>
</dbReference>
<dbReference type="PANTHER" id="PTHR34310:SF9">
    <property type="entry name" value="BLR5716 PROTEIN"/>
    <property type="match status" value="1"/>
</dbReference>
<keyword evidence="3" id="KW-1185">Reference proteome</keyword>
<dbReference type="InterPro" id="IPR007361">
    <property type="entry name" value="DUF427"/>
</dbReference>
<evidence type="ECO:0000313" key="2">
    <source>
        <dbReference type="EMBL" id="NJP47929.1"/>
    </source>
</evidence>
<dbReference type="EMBL" id="JAATEJ010000037">
    <property type="protein sequence ID" value="NJP47929.1"/>
    <property type="molecule type" value="Genomic_DNA"/>
</dbReference>
<gene>
    <name evidence="2" type="ORF">HCN08_31665</name>
</gene>
<dbReference type="PANTHER" id="PTHR34310">
    <property type="entry name" value="DUF427 DOMAIN PROTEIN (AFU_ORTHOLOGUE AFUA_3G02220)"/>
    <property type="match status" value="1"/>
</dbReference>
<dbReference type="Gene3D" id="2.170.150.40">
    <property type="entry name" value="Domain of unknown function (DUF427)"/>
    <property type="match status" value="2"/>
</dbReference>
<reference evidence="2 3" key="1">
    <citation type="submission" date="2020-03" db="EMBL/GenBank/DDBJ databases">
        <title>WGS of actinomycetes isolated from Thailand.</title>
        <authorList>
            <person name="Thawai C."/>
        </authorList>
    </citation>
    <scope>NUCLEOTIDE SEQUENCE [LARGE SCALE GENOMIC DNA]</scope>
    <source>
        <strain evidence="2 3">PRB2-1</strain>
    </source>
</reference>
<evidence type="ECO:0000259" key="1">
    <source>
        <dbReference type="Pfam" id="PF04248"/>
    </source>
</evidence>
<accession>A0ABX0ZV77</accession>
<sequence length="258" mass="28903">MDDASRNYPGMIVPVGHVEPVPRRLRGLVAGRYVFDTTRAKYVWSWPGYPQYCIPLRDVAEGLLTDGGATMPLGIGGGRRQDLAVGDVTRPGAGWVWDDTAPEQIRGHAGFRWEALDAWFEEDEQVFVHPRNPYTRVDALRSGRPVRVEVDGAVVADAPSTVMVFETGLPTRYYLDRVHVDWTRMAATDTVTACPYKGTTSGYWSVRTDTAVHRDLAWAYDFPTRQLAPIAGLVAFYNEHVDLFVDGGRLPRPEPLRR</sequence>
<dbReference type="RefSeq" id="WP_167986763.1">
    <property type="nucleotide sequence ID" value="NZ_JAATEJ010000037.1"/>
</dbReference>